<sequence>MSEFTIDLDAVQRITTGAVGPKGQRTFYVQARRSSQLVTLLAEKEQVRALADATSRLLDSLAEKNPRLSTSDDLLVTDMSLEEPIEPEFRIGQMGLGYDSDRDLVVLLVQGFNSEEEEEVPTARFSASRAQMRALASHTAQVVAAGRPICGNCGRPIDPFGHFCPHRNGHGPVLTPEG</sequence>
<reference evidence="1 2" key="1">
    <citation type="submission" date="2018-12" db="EMBL/GenBank/DDBJ databases">
        <title>Genome Sequence of Candidatus Viridilinea halotolerans isolated from saline sulfide-rich spring.</title>
        <authorList>
            <person name="Grouzdev D.S."/>
            <person name="Burganskaya E.I."/>
            <person name="Krutkina M.S."/>
            <person name="Sukhacheva M.V."/>
            <person name="Gorlenko V.M."/>
        </authorList>
    </citation>
    <scope>NUCLEOTIDE SEQUENCE [LARGE SCALE GENOMIC DNA]</scope>
    <source>
        <strain evidence="1">Chok-6</strain>
    </source>
</reference>
<dbReference type="AlphaFoldDB" id="A0A426U9I6"/>
<evidence type="ECO:0000313" key="1">
    <source>
        <dbReference type="EMBL" id="RRR76916.1"/>
    </source>
</evidence>
<gene>
    <name evidence="1" type="ORF">EI684_02175</name>
</gene>
<dbReference type="Pfam" id="PF11290">
    <property type="entry name" value="DUF3090"/>
    <property type="match status" value="1"/>
</dbReference>
<dbReference type="EMBL" id="RSAS01000089">
    <property type="protein sequence ID" value="RRR76916.1"/>
    <property type="molecule type" value="Genomic_DNA"/>
</dbReference>
<organism evidence="1 2">
    <name type="scientific">Candidatus Viridilinea halotolerans</name>
    <dbReference type="NCBI Taxonomy" id="2491704"/>
    <lineage>
        <taxon>Bacteria</taxon>
        <taxon>Bacillati</taxon>
        <taxon>Chloroflexota</taxon>
        <taxon>Chloroflexia</taxon>
        <taxon>Chloroflexales</taxon>
        <taxon>Chloroflexineae</taxon>
        <taxon>Oscillochloridaceae</taxon>
        <taxon>Candidatus Viridilinea</taxon>
    </lineage>
</organism>
<name>A0A426U9I6_9CHLR</name>
<dbReference type="NCBIfam" id="TIGR03847">
    <property type="entry name" value="conserved hypothetical protein"/>
    <property type="match status" value="1"/>
</dbReference>
<accession>A0A426U9I6</accession>
<comment type="caution">
    <text evidence="1">The sequence shown here is derived from an EMBL/GenBank/DDBJ whole genome shotgun (WGS) entry which is preliminary data.</text>
</comment>
<proteinExistence type="predicted"/>
<protein>
    <submittedName>
        <fullName evidence="1">DUF3090 family protein</fullName>
    </submittedName>
</protein>
<evidence type="ECO:0000313" key="2">
    <source>
        <dbReference type="Proteomes" id="UP000280307"/>
    </source>
</evidence>
<dbReference type="InterPro" id="IPR021441">
    <property type="entry name" value="DUF3090"/>
</dbReference>
<dbReference type="Proteomes" id="UP000280307">
    <property type="component" value="Unassembled WGS sequence"/>
</dbReference>